<dbReference type="RefSeq" id="XP_008206998.1">
    <property type="nucleotide sequence ID" value="XM_008208776.4"/>
</dbReference>
<dbReference type="PANTHER" id="PTHR46319:SF3">
    <property type="entry name" value="ZINC FINGER FYVE DOMAIN-CONTAINING PROTEIN"/>
    <property type="match status" value="1"/>
</dbReference>
<dbReference type="Gene3D" id="3.30.500.40">
    <property type="match status" value="1"/>
</dbReference>
<protein>
    <recommendedName>
        <fullName evidence="6">FYVE-type domain-containing protein</fullName>
    </recommendedName>
</protein>
<keyword evidence="8" id="KW-1185">Reference proteome</keyword>
<dbReference type="SMR" id="A0A7M7LQX7"/>
<keyword evidence="2 4" id="KW-0863">Zinc-finger</keyword>
<dbReference type="GO" id="GO:0008270">
    <property type="term" value="F:zinc ion binding"/>
    <property type="evidence" value="ECO:0007669"/>
    <property type="project" value="UniProtKB-KW"/>
</dbReference>
<dbReference type="Gene3D" id="4.10.720.10">
    <property type="entry name" value="Smad anchor for receptor activation, Smad-binding domain"/>
    <property type="match status" value="1"/>
</dbReference>
<feature type="compositionally biased region" description="Low complexity" evidence="5">
    <location>
        <begin position="568"/>
        <end position="584"/>
    </location>
</feature>
<dbReference type="SMART" id="SM00064">
    <property type="entry name" value="FYVE"/>
    <property type="match status" value="1"/>
</dbReference>
<evidence type="ECO:0000256" key="4">
    <source>
        <dbReference type="PROSITE-ProRule" id="PRU00091"/>
    </source>
</evidence>
<dbReference type="Gene3D" id="3.30.1360.220">
    <property type="entry name" value="Domain of unknown function (DUF3480), N-terminal subdomain"/>
    <property type="match status" value="2"/>
</dbReference>
<dbReference type="InterPro" id="IPR037145">
    <property type="entry name" value="SARA_Smad-bd_sf"/>
</dbReference>
<dbReference type="Pfam" id="PF11979">
    <property type="entry name" value="SARA_C"/>
    <property type="match status" value="1"/>
</dbReference>
<keyword evidence="3" id="KW-0862">Zinc</keyword>
<dbReference type="GeneID" id="100120433"/>
<proteinExistence type="predicted"/>
<dbReference type="Gene3D" id="3.30.40.10">
    <property type="entry name" value="Zinc/RING finger domain, C3HC4 (zinc finger)"/>
    <property type="match status" value="1"/>
</dbReference>
<dbReference type="Pfam" id="PF11409">
    <property type="entry name" value="SARA"/>
    <property type="match status" value="1"/>
</dbReference>
<evidence type="ECO:0000256" key="1">
    <source>
        <dbReference type="ARBA" id="ARBA00022723"/>
    </source>
</evidence>
<evidence type="ECO:0000256" key="2">
    <source>
        <dbReference type="ARBA" id="ARBA00022771"/>
    </source>
</evidence>
<dbReference type="SMART" id="SM01421">
    <property type="entry name" value="DUF3480"/>
    <property type="match status" value="1"/>
</dbReference>
<sequence>MTYDYKMEKFAVDKVLDEFDFNNDQAEQMPSASAPPMHPSMLPAMHSSMHPVMHSQMHQPMQGLPMQYGIPNVYHQPPMPAVNSELGMMNMMVDPSGLKGNEMNLMKEQEYLAAGNMDNLRKSELLVDNLDSINHFYTHDSLLDDKLQHKLNVNVGEAEPSALTIHNDISQKLPQKQPNDHVLINSYDKKLNQSHMQLDVGNVFNNFNEYMSAPSVSLLSLDDENVVSNMYNTIPSEGMVNMTDSCMSSFVKHEKCSIDDLLTTEVQDMMDDKKDHNAAPPKYQNILLPIKLDTCNKSSETKTNGIEPDLKFPDLMTDTNQAVSAGFDKPDKVVKSILDEPEHVYENVYIGTDIPKTQQVFNNPLNKQRKVDPEIEHTYENVSFGTQSISSVPQDKDGVYECIYISNRDNLPETNTELEIAAKKMADHLNLKESESQNVCPIPSAASTNIKPVFQNVQLDSVQVPEPKSVIGFTEIDDMSEEELSKYLADLEAEERANERAAAVYENIAVDNTRENLKTSSLPIQQQDDEDANEAPIFEAVTIGELPQVPQQDLAEKAKKFPVIDYNIGTSSSSSSGEISSEFSCPKKPETARISLNQVKADDESKVKKSKKTNEKVRKSSDNTEPTSQASSQSEQMSNNEDKDTEKDEENGNYVTTNESDDKQNNLDAKTLALAEENKNFNSTESTTSEQLDNTDVKNLQNNDQNIIITSDDNKLANTRTPVRNTETISRFSVTRNVDVNDKLGGRPIPSQSHNIVKHTENSNSELDESSDDDPNRPSRPQTLNVVSTVNMSDSSAGACCNRETSDVEGDKDSGRVPSPDVSENSSMESGTVLGKQPPFWVPDSDAPNCMLCDMKFTVVKRRHHCRACGKVFCNKCCSNKLRLEYQKTIDSRVCIPCHQVLTKPESDTGSGDYAGFSTMNSTGINSPQGRPPNPNNPMEYCSKIPPLEQLAGGLPPAPPTVMVPVGVLKREGSSKQRSEGPKSVMFSDGIRPGCDLTELDTSWDWKGPSAAARNPVPRRTIGAGYVASSSSKKQNCPPIDAKTNSYIPQDPAALPPTVTIHKGQITYHQVTDPVSLCASLKNECEPPVMFAIQRNLFALVKIINLNCCVNRICWNVTSKGLACVGQDEIVFLVETLPDETQVPKDLLLHINLIYHEAAKGNTIPEYGMSIHQEGNLLGSREHVGFLFIRQTLQCLQKVIVPPAPFLVGLLVHRWETPWAKVFPLRLVLRLGAEYRYYPCPLVSVRLRNSVYLEIGHTIMKVLADFRNFAYTLPKVQGMTIHMEGNTTNVRFPKNRYNQVIKGLNNSNDHVLAFASNFSIQADSHLVCIQVAVNNEEDSGYQTQAINIQNKPRKVTGASFIVINGALKSSMGLSAKSSIVEDGLMVQIMPEKMEALKAALKNMQDFTIGCGKQGAPEPDEIVNIKWVEKDTQFNLGVKSPIDSKPMDGIPSIRVHNGINYVGTSRFIRWTEVFIIKSDDDQPFGMHYPVDINKLSESIARATCTALVKLLDLLANAGLVKIAVRATIQPDNVGYEAGSEGTRLPPIYMNSLDNELVQVLQKAVQGCEDTQIVLELVFYVLETEN</sequence>
<accession>A0A7M7LQX7</accession>
<feature type="compositionally biased region" description="Low complexity" evidence="5">
    <location>
        <begin position="29"/>
        <end position="46"/>
    </location>
</feature>
<dbReference type="PROSITE" id="PS50178">
    <property type="entry name" value="ZF_FYVE"/>
    <property type="match status" value="1"/>
</dbReference>
<evidence type="ECO:0000256" key="5">
    <source>
        <dbReference type="SAM" id="MobiDB-lite"/>
    </source>
</evidence>
<dbReference type="InterPro" id="IPR013083">
    <property type="entry name" value="Znf_RING/FYVE/PHD"/>
</dbReference>
<organism evidence="7 8">
    <name type="scientific">Nasonia vitripennis</name>
    <name type="common">Parasitic wasp</name>
    <dbReference type="NCBI Taxonomy" id="7425"/>
    <lineage>
        <taxon>Eukaryota</taxon>
        <taxon>Metazoa</taxon>
        <taxon>Ecdysozoa</taxon>
        <taxon>Arthropoda</taxon>
        <taxon>Hexapoda</taxon>
        <taxon>Insecta</taxon>
        <taxon>Pterygota</taxon>
        <taxon>Neoptera</taxon>
        <taxon>Endopterygota</taxon>
        <taxon>Hymenoptera</taxon>
        <taxon>Apocrita</taxon>
        <taxon>Proctotrupomorpha</taxon>
        <taxon>Chalcidoidea</taxon>
        <taxon>Pteromalidae</taxon>
        <taxon>Pteromalinae</taxon>
        <taxon>Nasonia</taxon>
    </lineage>
</organism>
<feature type="compositionally biased region" description="Polar residues" evidence="5">
    <location>
        <begin position="779"/>
        <end position="796"/>
    </location>
</feature>
<evidence type="ECO:0000259" key="6">
    <source>
        <dbReference type="PROSITE" id="PS50178"/>
    </source>
</evidence>
<dbReference type="InterPro" id="IPR017455">
    <property type="entry name" value="Znf_FYVE-rel"/>
</dbReference>
<dbReference type="EnsemblMetazoa" id="XM_008208776">
    <property type="protein sequence ID" value="XP_008206998"/>
    <property type="gene ID" value="LOC100120433"/>
</dbReference>
<feature type="compositionally biased region" description="Polar residues" evidence="5">
    <location>
        <begin position="623"/>
        <end position="638"/>
    </location>
</feature>
<dbReference type="FunCoup" id="A0A7M7LQX7">
    <property type="interactions" value="1584"/>
</dbReference>
<evidence type="ECO:0000256" key="3">
    <source>
        <dbReference type="ARBA" id="ARBA00022833"/>
    </source>
</evidence>
<dbReference type="GO" id="GO:0031901">
    <property type="term" value="C:early endosome membrane"/>
    <property type="evidence" value="ECO:0007669"/>
    <property type="project" value="TreeGrafter"/>
</dbReference>
<dbReference type="InterPro" id="IPR011011">
    <property type="entry name" value="Znf_FYVE_PHD"/>
</dbReference>
<dbReference type="PANTHER" id="PTHR46319">
    <property type="entry name" value="ZINC FINGER FYVE DOMAIN-CONTAINING PROTEIN"/>
    <property type="match status" value="1"/>
</dbReference>
<name>A0A7M7LQX7_NASVI</name>
<dbReference type="InterPro" id="IPR000306">
    <property type="entry name" value="Znf_FYVE"/>
</dbReference>
<dbReference type="InterPro" id="IPR024608">
    <property type="entry name" value="SARA-like_SBD"/>
</dbReference>
<dbReference type="GO" id="GO:0016197">
    <property type="term" value="P:endosomal transport"/>
    <property type="evidence" value="ECO:0007669"/>
    <property type="project" value="TreeGrafter"/>
</dbReference>
<feature type="domain" description="FYVE-type" evidence="6">
    <location>
        <begin position="844"/>
        <end position="903"/>
    </location>
</feature>
<feature type="region of interest" description="Disordered" evidence="5">
    <location>
        <begin position="26"/>
        <end position="46"/>
    </location>
</feature>
<dbReference type="FunFam" id="3.30.40.10:FF:000084">
    <property type="entry name" value="Zinc finger, FYVE domain-containing 9b"/>
    <property type="match status" value="1"/>
</dbReference>
<dbReference type="KEGG" id="nvi:100120433"/>
<dbReference type="SUPFAM" id="SSF57903">
    <property type="entry name" value="FYVE/PHD zinc finger"/>
    <property type="match status" value="1"/>
</dbReference>
<feature type="compositionally biased region" description="Polar residues" evidence="5">
    <location>
        <begin position="680"/>
        <end position="699"/>
    </location>
</feature>
<dbReference type="CTD" id="44263"/>
<feature type="region of interest" description="Disordered" evidence="5">
    <location>
        <begin position="740"/>
        <end position="835"/>
    </location>
</feature>
<dbReference type="CDD" id="cd15729">
    <property type="entry name" value="FYVE_endofin"/>
    <property type="match status" value="1"/>
</dbReference>
<dbReference type="OrthoDB" id="5872154at2759"/>
<dbReference type="Pfam" id="PF01363">
    <property type="entry name" value="FYVE"/>
    <property type="match status" value="1"/>
</dbReference>
<feature type="region of interest" description="Disordered" evidence="5">
    <location>
        <begin position="568"/>
        <end position="699"/>
    </location>
</feature>
<keyword evidence="1" id="KW-0479">Metal-binding</keyword>
<feature type="compositionally biased region" description="Basic and acidic residues" evidence="5">
    <location>
        <begin position="600"/>
        <end position="622"/>
    </location>
</feature>
<dbReference type="SMART" id="SM01422">
    <property type="entry name" value="SARA"/>
    <property type="match status" value="1"/>
</dbReference>
<feature type="compositionally biased region" description="Basic and acidic residues" evidence="5">
    <location>
        <begin position="804"/>
        <end position="815"/>
    </location>
</feature>
<dbReference type="InParanoid" id="A0A7M7LQX7"/>
<evidence type="ECO:0000313" key="8">
    <source>
        <dbReference type="Proteomes" id="UP000002358"/>
    </source>
</evidence>
<evidence type="ECO:0000313" key="7">
    <source>
        <dbReference type="EnsemblMetazoa" id="XP_008206998"/>
    </source>
</evidence>
<reference evidence="7" key="1">
    <citation type="submission" date="2021-01" db="UniProtKB">
        <authorList>
            <consortium name="EnsemblMetazoa"/>
        </authorList>
    </citation>
    <scope>IDENTIFICATION</scope>
</reference>
<dbReference type="Proteomes" id="UP000002358">
    <property type="component" value="Chromosome 5"/>
</dbReference>
<dbReference type="InterPro" id="IPR022557">
    <property type="entry name" value="SARA-like_C"/>
</dbReference>